<name>A0A7X9IK97_9DELT</name>
<comment type="similarity">
    <text evidence="2">Belongs to the PhoH family.</text>
</comment>
<dbReference type="EMBL" id="JAAZON010000449">
    <property type="protein sequence ID" value="NMC63475.1"/>
    <property type="molecule type" value="Genomic_DNA"/>
</dbReference>
<keyword evidence="3" id="KW-0963">Cytoplasm</keyword>
<dbReference type="InterPro" id="IPR051451">
    <property type="entry name" value="PhoH2-like"/>
</dbReference>
<proteinExistence type="inferred from homology"/>
<dbReference type="SUPFAM" id="SSF52540">
    <property type="entry name" value="P-loop containing nucleoside triphosphate hydrolases"/>
    <property type="match status" value="1"/>
</dbReference>
<dbReference type="Gene3D" id="3.40.50.300">
    <property type="entry name" value="P-loop containing nucleotide triphosphate hydrolases"/>
    <property type="match status" value="1"/>
</dbReference>
<comment type="caution">
    <text evidence="8">The sequence shown here is derived from an EMBL/GenBank/DDBJ whole genome shotgun (WGS) entry which is preliminary data.</text>
</comment>
<evidence type="ECO:0000313" key="9">
    <source>
        <dbReference type="Proteomes" id="UP000524246"/>
    </source>
</evidence>
<dbReference type="GO" id="GO:0005829">
    <property type="term" value="C:cytosol"/>
    <property type="evidence" value="ECO:0007669"/>
    <property type="project" value="TreeGrafter"/>
</dbReference>
<comment type="subcellular location">
    <subcellularLocation>
        <location evidence="1">Cytoplasm</location>
    </subcellularLocation>
</comment>
<dbReference type="InterPro" id="IPR003714">
    <property type="entry name" value="PhoH"/>
</dbReference>
<dbReference type="PANTHER" id="PTHR30473:SF1">
    <property type="entry name" value="PHOH-LIKE PROTEIN"/>
    <property type="match status" value="1"/>
</dbReference>
<keyword evidence="5" id="KW-0067">ATP-binding</keyword>
<feature type="non-terminal residue" evidence="8">
    <location>
        <position position="305"/>
    </location>
</feature>
<protein>
    <recommendedName>
        <fullName evidence="6">PhoH-like protein</fullName>
    </recommendedName>
</protein>
<dbReference type="InterPro" id="IPR027417">
    <property type="entry name" value="P-loop_NTPase"/>
</dbReference>
<evidence type="ECO:0000256" key="4">
    <source>
        <dbReference type="ARBA" id="ARBA00022741"/>
    </source>
</evidence>
<keyword evidence="4" id="KW-0547">Nucleotide-binding</keyword>
<evidence type="ECO:0000256" key="3">
    <source>
        <dbReference type="ARBA" id="ARBA00022490"/>
    </source>
</evidence>
<dbReference type="Proteomes" id="UP000524246">
    <property type="component" value="Unassembled WGS sequence"/>
</dbReference>
<dbReference type="AlphaFoldDB" id="A0A7X9IK97"/>
<sequence length="305" mass="34033">MNFLRSFPLVKNKNSYPKGENKKLSFPNPSPEVLQILVGEADQNLKAIEKELDIQIGRSPAGLLIEGQDTEVELACDLLQQFQGLVEKGERIWPGDIERSIKMLSANRKMRLEDFLRDQISVAGKKHSIIPRTVGQKIYLEAIRHADMVFGVGPAGTGKTYLAMAMAVSALLKKQVKRVILCRPAVEAGERLGFLPGDMAEKVNPYLRPLYDALYDMVDYDKAQEMMERGQIEVAPLAFMRGRTLSNAFVILDEAQNTTHLQMKMFLTRLGFNSRCVVTGDVTQVDLPQGVKSGLKEALAILKNI</sequence>
<evidence type="ECO:0000256" key="6">
    <source>
        <dbReference type="ARBA" id="ARBA00039970"/>
    </source>
</evidence>
<evidence type="ECO:0000256" key="1">
    <source>
        <dbReference type="ARBA" id="ARBA00004496"/>
    </source>
</evidence>
<accession>A0A7X9IK97</accession>
<feature type="domain" description="PhoH-like protein" evidence="7">
    <location>
        <begin position="129"/>
        <end position="304"/>
    </location>
</feature>
<dbReference type="GO" id="GO:0005524">
    <property type="term" value="F:ATP binding"/>
    <property type="evidence" value="ECO:0007669"/>
    <property type="project" value="UniProtKB-KW"/>
</dbReference>
<evidence type="ECO:0000259" key="7">
    <source>
        <dbReference type="Pfam" id="PF02562"/>
    </source>
</evidence>
<dbReference type="PANTHER" id="PTHR30473">
    <property type="entry name" value="PROTEIN PHOH"/>
    <property type="match status" value="1"/>
</dbReference>
<reference evidence="8 9" key="1">
    <citation type="journal article" date="2020" name="Biotechnol. Biofuels">
        <title>New insights from the biogas microbiome by comprehensive genome-resolved metagenomics of nearly 1600 species originating from multiple anaerobic digesters.</title>
        <authorList>
            <person name="Campanaro S."/>
            <person name="Treu L."/>
            <person name="Rodriguez-R L.M."/>
            <person name="Kovalovszki A."/>
            <person name="Ziels R.M."/>
            <person name="Maus I."/>
            <person name="Zhu X."/>
            <person name="Kougias P.G."/>
            <person name="Basile A."/>
            <person name="Luo G."/>
            <person name="Schluter A."/>
            <person name="Konstantinidis K.T."/>
            <person name="Angelidaki I."/>
        </authorList>
    </citation>
    <scope>NUCLEOTIDE SEQUENCE [LARGE SCALE GENOMIC DNA]</scope>
    <source>
        <strain evidence="8">AS27yjCOA_65</strain>
    </source>
</reference>
<evidence type="ECO:0000313" key="8">
    <source>
        <dbReference type="EMBL" id="NMC63475.1"/>
    </source>
</evidence>
<dbReference type="Pfam" id="PF02562">
    <property type="entry name" value="PhoH"/>
    <property type="match status" value="1"/>
</dbReference>
<evidence type="ECO:0000256" key="5">
    <source>
        <dbReference type="ARBA" id="ARBA00022840"/>
    </source>
</evidence>
<gene>
    <name evidence="8" type="ORF">GYA55_09955</name>
</gene>
<evidence type="ECO:0000256" key="2">
    <source>
        <dbReference type="ARBA" id="ARBA00010393"/>
    </source>
</evidence>
<organism evidence="8 9">
    <name type="scientific">SAR324 cluster bacterium</name>
    <dbReference type="NCBI Taxonomy" id="2024889"/>
    <lineage>
        <taxon>Bacteria</taxon>
        <taxon>Deltaproteobacteria</taxon>
        <taxon>SAR324 cluster</taxon>
    </lineage>
</organism>
<dbReference type="FunFam" id="3.40.50.300:FF:000013">
    <property type="entry name" value="PhoH family ATPase"/>
    <property type="match status" value="1"/>
</dbReference>